<evidence type="ECO:0000313" key="3">
    <source>
        <dbReference type="Proteomes" id="UP000824108"/>
    </source>
</evidence>
<proteinExistence type="predicted"/>
<dbReference type="Gene3D" id="2.60.40.2620">
    <property type="entry name" value="Fimbrillin-like"/>
    <property type="match status" value="1"/>
</dbReference>
<sequence>MKRNQSIFVLFVLLLVMSACSKEEIGGQPVLSRQTIEFGAPSIHVEADTRGPLNQLKEGSSFGVLGYCLAQTAPDNATLNPASGSQVWSNKKQLCYPEVFYKKKVTYSGGSCSYEPLEKWYEPTNYNYSFFAYYPYEGAFTVTTEAQELGAPKVKFSIPFDSTEEATALEADVVPDAMVAQEIDVVRNTGQVQLNFLHILTGLNFQVNNYNAKENGDPGETVTIHSLKLYGTFYKSIEINFDSGYNFPDETFSGTYTIVPDGSDIEVPGLTSVSEIGNKTILMVSNLSRTTGSSAYLGDLKLGIEYSFNGKIHYQPEPITRPENFLPAGGTIYTAQLNFIGNSFVLNFIVDNNQQWEDGGDSDITFE</sequence>
<feature type="chain" id="PRO_5038503518" evidence="1">
    <location>
        <begin position="22"/>
        <end position="367"/>
    </location>
</feature>
<comment type="caution">
    <text evidence="2">The sequence shown here is derived from an EMBL/GenBank/DDBJ whole genome shotgun (WGS) entry which is preliminary data.</text>
</comment>
<keyword evidence="1" id="KW-0732">Signal</keyword>
<dbReference type="InterPro" id="IPR042278">
    <property type="entry name" value="Mfa-like_1_N"/>
</dbReference>
<name>A0A9D2KBK5_9BACE</name>
<dbReference type="CDD" id="cd13120">
    <property type="entry name" value="BF2867_like_N"/>
    <property type="match status" value="1"/>
</dbReference>
<dbReference type="EMBL" id="DXAV01000005">
    <property type="protein sequence ID" value="HIZ90529.1"/>
    <property type="molecule type" value="Genomic_DNA"/>
</dbReference>
<evidence type="ECO:0000256" key="1">
    <source>
        <dbReference type="SAM" id="SignalP"/>
    </source>
</evidence>
<reference evidence="2" key="2">
    <citation type="submission" date="2021-04" db="EMBL/GenBank/DDBJ databases">
        <authorList>
            <person name="Gilroy R."/>
        </authorList>
    </citation>
    <scope>NUCLEOTIDE SEQUENCE</scope>
    <source>
        <strain evidence="2">CHK118-2852</strain>
    </source>
</reference>
<dbReference type="InterPro" id="IPR025049">
    <property type="entry name" value="Mfa-like_1"/>
</dbReference>
<reference evidence="2" key="1">
    <citation type="journal article" date="2021" name="PeerJ">
        <title>Extensive microbial diversity within the chicken gut microbiome revealed by metagenomics and culture.</title>
        <authorList>
            <person name="Gilroy R."/>
            <person name="Ravi A."/>
            <person name="Getino M."/>
            <person name="Pursley I."/>
            <person name="Horton D.L."/>
            <person name="Alikhan N.F."/>
            <person name="Baker D."/>
            <person name="Gharbi K."/>
            <person name="Hall N."/>
            <person name="Watson M."/>
            <person name="Adriaenssens E.M."/>
            <person name="Foster-Nyarko E."/>
            <person name="Jarju S."/>
            <person name="Secka A."/>
            <person name="Antonio M."/>
            <person name="Oren A."/>
            <person name="Chaudhuri R.R."/>
            <person name="La Ragione R."/>
            <person name="Hildebrand F."/>
            <person name="Pallen M.J."/>
        </authorList>
    </citation>
    <scope>NUCLEOTIDE SEQUENCE</scope>
    <source>
        <strain evidence="2">CHK118-2852</strain>
    </source>
</reference>
<dbReference type="AlphaFoldDB" id="A0A9D2KBK5"/>
<protein>
    <submittedName>
        <fullName evidence="2">Fimbrillin family protein</fullName>
    </submittedName>
</protein>
<dbReference type="Proteomes" id="UP000824108">
    <property type="component" value="Unassembled WGS sequence"/>
</dbReference>
<evidence type="ECO:0000313" key="2">
    <source>
        <dbReference type="EMBL" id="HIZ90529.1"/>
    </source>
</evidence>
<dbReference type="PROSITE" id="PS51257">
    <property type="entry name" value="PROKAR_LIPOPROTEIN"/>
    <property type="match status" value="1"/>
</dbReference>
<dbReference type="Pfam" id="PF13149">
    <property type="entry name" value="Mfa_like_1"/>
    <property type="match status" value="1"/>
</dbReference>
<feature type="signal peptide" evidence="1">
    <location>
        <begin position="1"/>
        <end position="21"/>
    </location>
</feature>
<gene>
    <name evidence="2" type="ORF">H9807_00180</name>
</gene>
<accession>A0A9D2KBK5</accession>
<organism evidence="2 3">
    <name type="scientific">Candidatus Bacteroides merdavium</name>
    <dbReference type="NCBI Taxonomy" id="2838472"/>
    <lineage>
        <taxon>Bacteria</taxon>
        <taxon>Pseudomonadati</taxon>
        <taxon>Bacteroidota</taxon>
        <taxon>Bacteroidia</taxon>
        <taxon>Bacteroidales</taxon>
        <taxon>Bacteroidaceae</taxon>
        <taxon>Bacteroides</taxon>
    </lineage>
</organism>